<dbReference type="InterPro" id="IPR019587">
    <property type="entry name" value="Polyketide_cyclase/dehydratase"/>
</dbReference>
<dbReference type="SUPFAM" id="SSF55961">
    <property type="entry name" value="Bet v1-like"/>
    <property type="match status" value="1"/>
</dbReference>
<dbReference type="EMBL" id="JACORU010000001">
    <property type="protein sequence ID" value="MBC5763250.1"/>
    <property type="molecule type" value="Genomic_DNA"/>
</dbReference>
<organism evidence="1 2">
    <name type="scientific">Ramlibacter albus</name>
    <dbReference type="NCBI Taxonomy" id="2079448"/>
    <lineage>
        <taxon>Bacteria</taxon>
        <taxon>Pseudomonadati</taxon>
        <taxon>Pseudomonadota</taxon>
        <taxon>Betaproteobacteria</taxon>
        <taxon>Burkholderiales</taxon>
        <taxon>Comamonadaceae</taxon>
        <taxon>Ramlibacter</taxon>
    </lineage>
</organism>
<gene>
    <name evidence="1" type="ORF">H8R02_02225</name>
</gene>
<sequence>MADGRFQSFTQAVVIAAPPTEVYDYVTNAAQWKQWHPATRNVRDVPNRPLQLGETMTEHIHAGFRNFEAVWRVTQWDRPSLWRIETTTRYGASAVTYRLQPLGAGCRFERTCEFHSEGAWRLLDGNLARWLLKRQAARALSNLHDHFL</sequence>
<accession>A0A923S0H0</accession>
<dbReference type="Gene3D" id="3.30.530.20">
    <property type="match status" value="1"/>
</dbReference>
<keyword evidence="2" id="KW-1185">Reference proteome</keyword>
<evidence type="ECO:0000313" key="2">
    <source>
        <dbReference type="Proteomes" id="UP000596827"/>
    </source>
</evidence>
<reference evidence="1" key="1">
    <citation type="submission" date="2020-08" db="EMBL/GenBank/DDBJ databases">
        <title>Ramlibacter sp. GTP1 16S ribosomal RNA gene genome sequencing and assembly.</title>
        <authorList>
            <person name="Kang M."/>
        </authorList>
    </citation>
    <scope>NUCLEOTIDE SEQUENCE</scope>
    <source>
        <strain evidence="1">GTP1</strain>
    </source>
</reference>
<evidence type="ECO:0000313" key="1">
    <source>
        <dbReference type="EMBL" id="MBC5763250.1"/>
    </source>
</evidence>
<dbReference type="InterPro" id="IPR023393">
    <property type="entry name" value="START-like_dom_sf"/>
</dbReference>
<proteinExistence type="predicted"/>
<dbReference type="RefSeq" id="WP_187079707.1">
    <property type="nucleotide sequence ID" value="NZ_JACORU010000001.1"/>
</dbReference>
<dbReference type="Proteomes" id="UP000596827">
    <property type="component" value="Unassembled WGS sequence"/>
</dbReference>
<comment type="caution">
    <text evidence="1">The sequence shown here is derived from an EMBL/GenBank/DDBJ whole genome shotgun (WGS) entry which is preliminary data.</text>
</comment>
<name>A0A923S0H0_9BURK</name>
<dbReference type="AlphaFoldDB" id="A0A923S0H0"/>
<dbReference type="Pfam" id="PF10604">
    <property type="entry name" value="Polyketide_cyc2"/>
    <property type="match status" value="1"/>
</dbReference>
<protein>
    <submittedName>
        <fullName evidence="1">SRPBCC family protein</fullName>
    </submittedName>
</protein>